<dbReference type="PANTHER" id="PTHR22844">
    <property type="entry name" value="F-BOX AND WD40 DOMAIN PROTEIN"/>
    <property type="match status" value="1"/>
</dbReference>
<comment type="caution">
    <text evidence="5">The sequence shown here is derived from an EMBL/GenBank/DDBJ whole genome shotgun (WGS) entry which is preliminary data.</text>
</comment>
<dbReference type="CDD" id="cd00200">
    <property type="entry name" value="WD40"/>
    <property type="match status" value="1"/>
</dbReference>
<feature type="region of interest" description="Disordered" evidence="4">
    <location>
        <begin position="1"/>
        <end position="22"/>
    </location>
</feature>
<dbReference type="SUPFAM" id="SSF50978">
    <property type="entry name" value="WD40 repeat-like"/>
    <property type="match status" value="1"/>
</dbReference>
<evidence type="ECO:0000313" key="5">
    <source>
        <dbReference type="EMBL" id="KAK4748950.1"/>
    </source>
</evidence>
<keyword evidence="2" id="KW-0677">Repeat</keyword>
<accession>A0AAN7GZJ0</accession>
<feature type="compositionally biased region" description="Low complexity" evidence="4">
    <location>
        <begin position="1"/>
        <end position="21"/>
    </location>
</feature>
<keyword evidence="1 3" id="KW-0853">WD repeat</keyword>
<evidence type="ECO:0000256" key="2">
    <source>
        <dbReference type="ARBA" id="ARBA00022737"/>
    </source>
</evidence>
<dbReference type="SMART" id="SM00320">
    <property type="entry name" value="WD40"/>
    <property type="match status" value="7"/>
</dbReference>
<keyword evidence="6" id="KW-1185">Reference proteome</keyword>
<dbReference type="Proteomes" id="UP001345219">
    <property type="component" value="Chromosome 12"/>
</dbReference>
<dbReference type="InterPro" id="IPR020472">
    <property type="entry name" value="WD40_PAC1"/>
</dbReference>
<dbReference type="EMBL" id="JAXIOK010000019">
    <property type="protein sequence ID" value="KAK4748950.1"/>
    <property type="molecule type" value="Genomic_DNA"/>
</dbReference>
<dbReference type="PRINTS" id="PR00320">
    <property type="entry name" value="GPROTEINBRPT"/>
</dbReference>
<name>A0AAN7GZJ0_9MYRT</name>
<feature type="repeat" description="WD" evidence="3">
    <location>
        <begin position="339"/>
        <end position="374"/>
    </location>
</feature>
<dbReference type="InterPro" id="IPR001680">
    <property type="entry name" value="WD40_rpt"/>
</dbReference>
<dbReference type="InterPro" id="IPR015943">
    <property type="entry name" value="WD40/YVTN_repeat-like_dom_sf"/>
</dbReference>
<organism evidence="5 6">
    <name type="scientific">Trapa incisa</name>
    <dbReference type="NCBI Taxonomy" id="236973"/>
    <lineage>
        <taxon>Eukaryota</taxon>
        <taxon>Viridiplantae</taxon>
        <taxon>Streptophyta</taxon>
        <taxon>Embryophyta</taxon>
        <taxon>Tracheophyta</taxon>
        <taxon>Spermatophyta</taxon>
        <taxon>Magnoliopsida</taxon>
        <taxon>eudicotyledons</taxon>
        <taxon>Gunneridae</taxon>
        <taxon>Pentapetalae</taxon>
        <taxon>rosids</taxon>
        <taxon>malvids</taxon>
        <taxon>Myrtales</taxon>
        <taxon>Lythraceae</taxon>
        <taxon>Trapa</taxon>
    </lineage>
</organism>
<protein>
    <submittedName>
        <fullName evidence="5">Uncharacterized protein</fullName>
    </submittedName>
</protein>
<evidence type="ECO:0000256" key="1">
    <source>
        <dbReference type="ARBA" id="ARBA00022574"/>
    </source>
</evidence>
<dbReference type="PROSITE" id="PS50294">
    <property type="entry name" value="WD_REPEATS_REGION"/>
    <property type="match status" value="1"/>
</dbReference>
<dbReference type="FunFam" id="2.130.10.10:FF:000775">
    <property type="entry name" value="BnaA09g28200D protein"/>
    <property type="match status" value="1"/>
</dbReference>
<dbReference type="PANTHER" id="PTHR22844:SF340">
    <property type="entry name" value="OS01G0946100 PROTEIN"/>
    <property type="match status" value="1"/>
</dbReference>
<sequence>MMYSSSSSSGSETEGSPESSPLFELSRDAKFYPLYSASDSSGPQSHRALAVLTDHAGSVSSLALCGDFILSASQGNDIIVWQKPDMRILAKLGKGDGSVKAMVVVGNKLFTAHQDSRIRVWKISRRSKNLFRLTDTLPTTKDCMRNFIKQINFVQTGRHHERWGIEHTDGISCLAVYDGLIYSGSWDNTIKVWRITDLKCLESINAHDDAINEIFASKAGIVYSASADGTIKTWGNEGEGNSSSHYLNGILEGHRDVSFNTVVVSDDGEWVYGGGSDGFVMSWEDSPDGWKLVSGTKTHQMAVLCMCLAGEFICTGSTDKSIGIWKREAFGKLSRFGIISGHEGPIRCLQASPASFGDGFMLYSGSFDKSLRVWRKWIGMRESPCALLAAGEREMVGDPYLNNQSKKKSYSGGMEYPLCFACSET</sequence>
<feature type="repeat" description="WD" evidence="3">
    <location>
        <begin position="164"/>
        <end position="203"/>
    </location>
</feature>
<dbReference type="PROSITE" id="PS50082">
    <property type="entry name" value="WD_REPEATS_2"/>
    <property type="match status" value="2"/>
</dbReference>
<evidence type="ECO:0000256" key="4">
    <source>
        <dbReference type="SAM" id="MobiDB-lite"/>
    </source>
</evidence>
<dbReference type="InterPro" id="IPR045182">
    <property type="entry name" value="JINGUBANG-like"/>
</dbReference>
<reference evidence="5 6" key="1">
    <citation type="journal article" date="2023" name="Hortic Res">
        <title>Pangenome of water caltrop reveals structural variations and asymmetric subgenome divergence after allopolyploidization.</title>
        <authorList>
            <person name="Zhang X."/>
            <person name="Chen Y."/>
            <person name="Wang L."/>
            <person name="Yuan Y."/>
            <person name="Fang M."/>
            <person name="Shi L."/>
            <person name="Lu R."/>
            <person name="Comes H.P."/>
            <person name="Ma Y."/>
            <person name="Chen Y."/>
            <person name="Huang G."/>
            <person name="Zhou Y."/>
            <person name="Zheng Z."/>
            <person name="Qiu Y."/>
        </authorList>
    </citation>
    <scope>NUCLEOTIDE SEQUENCE [LARGE SCALE GENOMIC DNA]</scope>
    <source>
        <tissue evidence="5">Roots</tissue>
    </source>
</reference>
<evidence type="ECO:0000313" key="6">
    <source>
        <dbReference type="Proteomes" id="UP001345219"/>
    </source>
</evidence>
<dbReference type="Pfam" id="PF00400">
    <property type="entry name" value="WD40"/>
    <property type="match status" value="5"/>
</dbReference>
<dbReference type="Gene3D" id="2.130.10.10">
    <property type="entry name" value="YVTN repeat-like/Quinoprotein amine dehydrogenase"/>
    <property type="match status" value="3"/>
</dbReference>
<proteinExistence type="predicted"/>
<dbReference type="InterPro" id="IPR036322">
    <property type="entry name" value="WD40_repeat_dom_sf"/>
</dbReference>
<dbReference type="AlphaFoldDB" id="A0AAN7GZJ0"/>
<gene>
    <name evidence="5" type="ORF">SAY87_015536</name>
</gene>
<evidence type="ECO:0000256" key="3">
    <source>
        <dbReference type="PROSITE-ProRule" id="PRU00221"/>
    </source>
</evidence>